<dbReference type="GO" id="GO:0004029">
    <property type="term" value="F:aldehyde dehydrogenase (NAD+) activity"/>
    <property type="evidence" value="ECO:0007669"/>
    <property type="project" value="UniProtKB-EC"/>
</dbReference>
<evidence type="ECO:0000256" key="6">
    <source>
        <dbReference type="PIRSR" id="PIRSR036492-1"/>
    </source>
</evidence>
<protein>
    <recommendedName>
        <fullName evidence="5">Aldehyde dehydrogenase</fullName>
    </recommendedName>
</protein>
<evidence type="ECO:0000256" key="4">
    <source>
        <dbReference type="ARBA" id="ARBA00049194"/>
    </source>
</evidence>
<dbReference type="InterPro" id="IPR016162">
    <property type="entry name" value="Ald_DH_N"/>
</dbReference>
<dbReference type="GO" id="GO:0009737">
    <property type="term" value="P:response to abscisic acid"/>
    <property type="evidence" value="ECO:0007669"/>
    <property type="project" value="UniProtKB-ARBA"/>
</dbReference>
<dbReference type="GO" id="GO:0006081">
    <property type="term" value="P:aldehyde metabolic process"/>
    <property type="evidence" value="ECO:0007669"/>
    <property type="project" value="InterPro"/>
</dbReference>
<dbReference type="InterPro" id="IPR016163">
    <property type="entry name" value="Ald_DH_C"/>
</dbReference>
<feature type="active site" evidence="6">
    <location>
        <position position="225"/>
    </location>
</feature>
<evidence type="ECO:0000313" key="9">
    <source>
        <dbReference type="Proteomes" id="UP001291623"/>
    </source>
</evidence>
<dbReference type="Pfam" id="PF00171">
    <property type="entry name" value="Aldedh"/>
    <property type="match status" value="1"/>
</dbReference>
<dbReference type="PANTHER" id="PTHR43570:SF30">
    <property type="entry name" value="ALDEHYDE DEHYDROGENASE"/>
    <property type="match status" value="1"/>
</dbReference>
<keyword evidence="3" id="KW-0520">NAD</keyword>
<accession>A0AAE1T239</accession>
<keyword evidence="2 5" id="KW-0560">Oxidoreductase</keyword>
<comment type="similarity">
    <text evidence="1 5">Belongs to the aldehyde dehydrogenase family.</text>
</comment>
<dbReference type="FunFam" id="3.40.309.10:FF:000003">
    <property type="entry name" value="Aldehyde dehydrogenase"/>
    <property type="match status" value="1"/>
</dbReference>
<dbReference type="GO" id="GO:0005737">
    <property type="term" value="C:cytoplasm"/>
    <property type="evidence" value="ECO:0007669"/>
    <property type="project" value="TreeGrafter"/>
</dbReference>
<dbReference type="InterPro" id="IPR015590">
    <property type="entry name" value="Aldehyde_DH_dom"/>
</dbReference>
<gene>
    <name evidence="8" type="ORF">RND71_002154</name>
</gene>
<evidence type="ECO:0000313" key="8">
    <source>
        <dbReference type="EMBL" id="KAK4380292.1"/>
    </source>
</evidence>
<dbReference type="PANTHER" id="PTHR43570">
    <property type="entry name" value="ALDEHYDE DEHYDROGENASE"/>
    <property type="match status" value="1"/>
</dbReference>
<dbReference type="Gene3D" id="3.40.605.10">
    <property type="entry name" value="Aldehyde Dehydrogenase, Chain A, domain 1"/>
    <property type="match status" value="1"/>
</dbReference>
<organism evidence="8 9">
    <name type="scientific">Anisodus tanguticus</name>
    <dbReference type="NCBI Taxonomy" id="243964"/>
    <lineage>
        <taxon>Eukaryota</taxon>
        <taxon>Viridiplantae</taxon>
        <taxon>Streptophyta</taxon>
        <taxon>Embryophyta</taxon>
        <taxon>Tracheophyta</taxon>
        <taxon>Spermatophyta</taxon>
        <taxon>Magnoliopsida</taxon>
        <taxon>eudicotyledons</taxon>
        <taxon>Gunneridae</taxon>
        <taxon>Pentapetalae</taxon>
        <taxon>asterids</taxon>
        <taxon>lamiids</taxon>
        <taxon>Solanales</taxon>
        <taxon>Solanaceae</taxon>
        <taxon>Solanoideae</taxon>
        <taxon>Hyoscyameae</taxon>
        <taxon>Anisodus</taxon>
    </lineage>
</organism>
<evidence type="ECO:0000256" key="2">
    <source>
        <dbReference type="ARBA" id="ARBA00023002"/>
    </source>
</evidence>
<evidence type="ECO:0000256" key="5">
    <source>
        <dbReference type="PIRNR" id="PIRNR036492"/>
    </source>
</evidence>
<dbReference type="EMBL" id="JAVYJV010000001">
    <property type="protein sequence ID" value="KAK4380292.1"/>
    <property type="molecule type" value="Genomic_DNA"/>
</dbReference>
<sequence length="496" mass="55296">MRRRPPPPYQSTTLVMSECEKDLEVLRETFKSGKTKEESWRRSQLKNLLRLLDEKEDDIFKALKQDLGKHQVEAYRDEIGTLVKSVNYALNGLKQWMSSEKAKLPIAAFPSSAELVPEPLGLVLIVSSWNFPFGVSLEPLIGAIAAGNVMVLKPSEHAPACSSVLAKTIPTYLDRKAIKVIEGDYSVGDKLLQQKWDKIFFTGSAKVAQIVMAAAAKHLTPVTLELGGKCPAIIDSLSSSWDKKIAMKRILSGKYGSCAGQACIGIDYILVEKTFANELVELIKIGIPKMYGENPKESHSISRIINRSHFLRIKNLLDEPMVKASIIYGGSTDEDNLYIEPTVLLDPPVQAAIMTEEIFGPLLPIITVDKIEDSIEFVNARPKPLAIYAFTNDEVLKRKIISKTSSGGVVFNDTIIQYAADTLPFGGVGQSGFGRYHGKFSFDTFSHEKAIIRRSFLTDIWFRYPPWNDHTISLFRSGFRYDYLSVVLITLGLKKA</sequence>
<dbReference type="SUPFAM" id="SSF53720">
    <property type="entry name" value="ALDH-like"/>
    <property type="match status" value="1"/>
</dbReference>
<comment type="catalytic activity">
    <reaction evidence="4">
        <text>an aldehyde + NAD(+) + H2O = a carboxylate + NADH + 2 H(+)</text>
        <dbReference type="Rhea" id="RHEA:16185"/>
        <dbReference type="ChEBI" id="CHEBI:15377"/>
        <dbReference type="ChEBI" id="CHEBI:15378"/>
        <dbReference type="ChEBI" id="CHEBI:17478"/>
        <dbReference type="ChEBI" id="CHEBI:29067"/>
        <dbReference type="ChEBI" id="CHEBI:57540"/>
        <dbReference type="ChEBI" id="CHEBI:57945"/>
        <dbReference type="EC" id="1.2.1.3"/>
    </reaction>
</comment>
<dbReference type="Proteomes" id="UP001291623">
    <property type="component" value="Unassembled WGS sequence"/>
</dbReference>
<keyword evidence="9" id="KW-1185">Reference proteome</keyword>
<evidence type="ECO:0000256" key="1">
    <source>
        <dbReference type="ARBA" id="ARBA00009986"/>
    </source>
</evidence>
<dbReference type="PIRSF" id="PIRSF036492">
    <property type="entry name" value="ALDH"/>
    <property type="match status" value="1"/>
</dbReference>
<dbReference type="FunFam" id="3.40.605.10:FF:000004">
    <property type="entry name" value="Aldehyde dehydrogenase"/>
    <property type="match status" value="1"/>
</dbReference>
<name>A0AAE1T239_9SOLA</name>
<comment type="caution">
    <text evidence="8">The sequence shown here is derived from an EMBL/GenBank/DDBJ whole genome shotgun (WGS) entry which is preliminary data.</text>
</comment>
<dbReference type="InterPro" id="IPR016161">
    <property type="entry name" value="Ald_DH/histidinol_DH"/>
</dbReference>
<feature type="active site" evidence="6">
    <location>
        <position position="263"/>
    </location>
</feature>
<reference evidence="8" key="1">
    <citation type="submission" date="2023-12" db="EMBL/GenBank/DDBJ databases">
        <title>Genome assembly of Anisodus tanguticus.</title>
        <authorList>
            <person name="Wang Y.-J."/>
        </authorList>
    </citation>
    <scope>NUCLEOTIDE SEQUENCE</scope>
    <source>
        <strain evidence="8">KB-2021</strain>
        <tissue evidence="8">Leaf</tissue>
    </source>
</reference>
<feature type="domain" description="Aldehyde dehydrogenase" evidence="7">
    <location>
        <begin position="27"/>
        <end position="450"/>
    </location>
</feature>
<proteinExistence type="inferred from homology"/>
<evidence type="ECO:0000256" key="3">
    <source>
        <dbReference type="ARBA" id="ARBA00023027"/>
    </source>
</evidence>
<dbReference type="InterPro" id="IPR012394">
    <property type="entry name" value="Aldehyde_DH_NAD(P)"/>
</dbReference>
<evidence type="ECO:0000259" key="7">
    <source>
        <dbReference type="Pfam" id="PF00171"/>
    </source>
</evidence>
<dbReference type="Gene3D" id="3.40.309.10">
    <property type="entry name" value="Aldehyde Dehydrogenase, Chain A, domain 2"/>
    <property type="match status" value="1"/>
</dbReference>
<dbReference type="AlphaFoldDB" id="A0AAE1T239"/>